<keyword evidence="3" id="KW-1185">Reference proteome</keyword>
<accession>A0A9P0FHY6</accession>
<evidence type="ECO:0000313" key="3">
    <source>
        <dbReference type="Proteomes" id="UP001154078"/>
    </source>
</evidence>
<sequence length="460" mass="50394">MGENLPKTALEVDDPRSSDVSEAMQLGQDVAHVTRNPENSAILAPMSQPDALSPAESNPGLNPAGLNFTRHPDELALEDHPAEFQSAEHSPARLNPTGLIPAVHSTAGRLPVDPSSANHDRPTGRLDFGGDPSLGHVNPASPAAPVVGRGLLAESNVDDRTRLQIMDQELAQLKEAVRMQTNLIQRLCSHVEGQSTSTRMGHSREERRLPVAGELAHNIFASTPLGVCSRPRMGFAPLAGVAPVTGNVTFSDQEVRQVIMSLSTRQFGDVDNLCRKPTFSAFPQENPVKFLSNVKEYSEVCQIPQANLVLFVKNCLHHSAAVWANTLSSGIDFNQFSTEFLSFFWSPEKQTYLRRHVLGMKYHRDGRASMTEFFMKQYGSLKGLSPNLSEVEIVYEILQQFPYGVQSLWIASADRSFQGTLNFLERYVALSKPSSSTATLPASFDPKSPPPRAGNFPRGK</sequence>
<organism evidence="2 3">
    <name type="scientific">Brassicogethes aeneus</name>
    <name type="common">Rape pollen beetle</name>
    <name type="synonym">Meligethes aeneus</name>
    <dbReference type="NCBI Taxonomy" id="1431903"/>
    <lineage>
        <taxon>Eukaryota</taxon>
        <taxon>Metazoa</taxon>
        <taxon>Ecdysozoa</taxon>
        <taxon>Arthropoda</taxon>
        <taxon>Hexapoda</taxon>
        <taxon>Insecta</taxon>
        <taxon>Pterygota</taxon>
        <taxon>Neoptera</taxon>
        <taxon>Endopterygota</taxon>
        <taxon>Coleoptera</taxon>
        <taxon>Polyphaga</taxon>
        <taxon>Cucujiformia</taxon>
        <taxon>Nitidulidae</taxon>
        <taxon>Meligethinae</taxon>
        <taxon>Brassicogethes</taxon>
    </lineage>
</organism>
<evidence type="ECO:0000313" key="2">
    <source>
        <dbReference type="EMBL" id="CAH0557224.1"/>
    </source>
</evidence>
<feature type="region of interest" description="Disordered" evidence="1">
    <location>
        <begin position="48"/>
        <end position="69"/>
    </location>
</feature>
<feature type="region of interest" description="Disordered" evidence="1">
    <location>
        <begin position="1"/>
        <end position="23"/>
    </location>
</feature>
<dbReference type="Proteomes" id="UP001154078">
    <property type="component" value="Chromosome 5"/>
</dbReference>
<evidence type="ECO:0000256" key="1">
    <source>
        <dbReference type="SAM" id="MobiDB-lite"/>
    </source>
</evidence>
<dbReference type="EMBL" id="OV121136">
    <property type="protein sequence ID" value="CAH0557224.1"/>
    <property type="molecule type" value="Genomic_DNA"/>
</dbReference>
<feature type="region of interest" description="Disordered" evidence="1">
    <location>
        <begin position="106"/>
        <end position="130"/>
    </location>
</feature>
<name>A0A9P0FHY6_BRAAE</name>
<gene>
    <name evidence="2" type="ORF">MELIAE_LOCUS7991</name>
</gene>
<reference evidence="2" key="1">
    <citation type="submission" date="2021-12" db="EMBL/GenBank/DDBJ databases">
        <authorList>
            <person name="King R."/>
        </authorList>
    </citation>
    <scope>NUCLEOTIDE SEQUENCE</scope>
</reference>
<dbReference type="OrthoDB" id="6784515at2759"/>
<proteinExistence type="predicted"/>
<protein>
    <recommendedName>
        <fullName evidence="4">Retrotransposon gag domain-containing protein</fullName>
    </recommendedName>
</protein>
<feature type="region of interest" description="Disordered" evidence="1">
    <location>
        <begin position="435"/>
        <end position="460"/>
    </location>
</feature>
<dbReference type="AlphaFoldDB" id="A0A9P0FHY6"/>
<evidence type="ECO:0008006" key="4">
    <source>
        <dbReference type="Google" id="ProtNLM"/>
    </source>
</evidence>